<dbReference type="EMBL" id="VDEP01000275">
    <property type="protein sequence ID" value="KAA1113838.1"/>
    <property type="molecule type" value="Genomic_DNA"/>
</dbReference>
<comment type="caution">
    <text evidence="3">The sequence shown here is derived from an EMBL/GenBank/DDBJ whole genome shotgun (WGS) entry which is preliminary data.</text>
</comment>
<proteinExistence type="predicted"/>
<sequence>MLQNPPALPSSTTSQSAHPSASHYLFPSSRLQTFHLRFFDIYHKSSPPSSFNRPLPIQRMANRQPGKRLPYITAEAKAQYIRELFDRALPRPGVTSSLVRHPRVHMFVRRHTPLPFTPLGTPPRSKLSSQGVAIKRRRVVVNCLGPVRRKRRPVRFHPYKLFQA</sequence>
<dbReference type="AlphaFoldDB" id="A0A5B0QKW0"/>
<dbReference type="Proteomes" id="UP000324748">
    <property type="component" value="Unassembled WGS sequence"/>
</dbReference>
<organism evidence="3 5">
    <name type="scientific">Puccinia graminis f. sp. tritici</name>
    <dbReference type="NCBI Taxonomy" id="56615"/>
    <lineage>
        <taxon>Eukaryota</taxon>
        <taxon>Fungi</taxon>
        <taxon>Dikarya</taxon>
        <taxon>Basidiomycota</taxon>
        <taxon>Pucciniomycotina</taxon>
        <taxon>Pucciniomycetes</taxon>
        <taxon>Pucciniales</taxon>
        <taxon>Pucciniaceae</taxon>
        <taxon>Puccinia</taxon>
    </lineage>
</organism>
<protein>
    <submittedName>
        <fullName evidence="3">Uncharacterized protein</fullName>
    </submittedName>
</protein>
<keyword evidence="4" id="KW-1185">Reference proteome</keyword>
<reference evidence="4 5" key="1">
    <citation type="submission" date="2019-05" db="EMBL/GenBank/DDBJ databases">
        <title>Emergence of the Ug99 lineage of the wheat stem rust pathogen through somatic hybridization.</title>
        <authorList>
            <person name="Li F."/>
            <person name="Upadhyaya N.M."/>
            <person name="Sperschneider J."/>
            <person name="Matny O."/>
            <person name="Nguyen-Phuc H."/>
            <person name="Mago R."/>
            <person name="Raley C."/>
            <person name="Miller M.E."/>
            <person name="Silverstein K.A.T."/>
            <person name="Henningsen E."/>
            <person name="Hirsch C.D."/>
            <person name="Visser B."/>
            <person name="Pretorius Z.A."/>
            <person name="Steffenson B.J."/>
            <person name="Schwessinger B."/>
            <person name="Dodds P.N."/>
            <person name="Figueroa M."/>
        </authorList>
    </citation>
    <scope>NUCLEOTIDE SEQUENCE [LARGE SCALE GENOMIC DNA]</scope>
    <source>
        <strain evidence="2">21-0</strain>
        <strain evidence="3 5">Ug99</strain>
    </source>
</reference>
<evidence type="ECO:0000313" key="2">
    <source>
        <dbReference type="EMBL" id="KAA1086001.1"/>
    </source>
</evidence>
<evidence type="ECO:0000313" key="4">
    <source>
        <dbReference type="Proteomes" id="UP000324748"/>
    </source>
</evidence>
<feature type="region of interest" description="Disordered" evidence="1">
    <location>
        <begin position="1"/>
        <end position="21"/>
    </location>
</feature>
<dbReference type="EMBL" id="VSWC01000106">
    <property type="protein sequence ID" value="KAA1086001.1"/>
    <property type="molecule type" value="Genomic_DNA"/>
</dbReference>
<accession>A0A5B0QKW0</accession>
<evidence type="ECO:0000256" key="1">
    <source>
        <dbReference type="SAM" id="MobiDB-lite"/>
    </source>
</evidence>
<evidence type="ECO:0000313" key="3">
    <source>
        <dbReference type="EMBL" id="KAA1113838.1"/>
    </source>
</evidence>
<dbReference type="Proteomes" id="UP000325313">
    <property type="component" value="Unassembled WGS sequence"/>
</dbReference>
<feature type="compositionally biased region" description="Polar residues" evidence="1">
    <location>
        <begin position="1"/>
        <end position="19"/>
    </location>
</feature>
<name>A0A5B0QKW0_PUCGR</name>
<gene>
    <name evidence="2" type="ORF">PGT21_026816</name>
    <name evidence="3" type="ORF">PGTUg99_026389</name>
</gene>
<evidence type="ECO:0000313" key="5">
    <source>
        <dbReference type="Proteomes" id="UP000325313"/>
    </source>
</evidence>